<sequence length="367" mass="39917">MGAPHVLSTLPLTVYEVKDLWLPNQKAWNAELVISLFSSQTANAILQTPIITSDGRDTLVWKLTPARDCTSKEFVQALFQQSRPACKSATKCGLFTDNISFKSGLVGEVHGASGTHFCVEASLKGTPTGDAIFCDASWKTDQNAHPTPAGIDIFIEVESNQHFKQLYVSALSPPATSLLEAKAFGLLLATKLAEILQLQEPVFYTDCSVLASTAAASNIMNAPDVLDPLGAPTSMARLLSLMEDVASQIGGLSSTAGAGTSRLARWVAKEDDDAVYLKVPMPGLTKEHVEVRADKNILVIKGEGEKQPWDGDDDSAVPRYNRRIEMPAADAYKMDKIKAEMKNGVLWVTLLKVKEEERKDVFHVKVE</sequence>
<dbReference type="InterPro" id="IPR044656">
    <property type="entry name" value="HSP14.7/HSP23.5/HSP23.6-like"/>
</dbReference>
<dbReference type="InterPro" id="IPR002068">
    <property type="entry name" value="A-crystallin/Hsp20_dom"/>
</dbReference>
<evidence type="ECO:0000313" key="3">
    <source>
        <dbReference type="EnsemblPlants" id="EMT33546"/>
    </source>
</evidence>
<dbReference type="Pfam" id="PF00011">
    <property type="entry name" value="HSP20"/>
    <property type="match status" value="1"/>
</dbReference>
<protein>
    <submittedName>
        <fullName evidence="3">Uncharacterized protein</fullName>
    </submittedName>
</protein>
<organism evidence="3">
    <name type="scientific">Aegilops tauschii</name>
    <name type="common">Tausch's goatgrass</name>
    <name type="synonym">Aegilops squarrosa</name>
    <dbReference type="NCBI Taxonomy" id="37682"/>
    <lineage>
        <taxon>Eukaryota</taxon>
        <taxon>Viridiplantae</taxon>
        <taxon>Streptophyta</taxon>
        <taxon>Embryophyta</taxon>
        <taxon>Tracheophyta</taxon>
        <taxon>Spermatophyta</taxon>
        <taxon>Magnoliopsida</taxon>
        <taxon>Liliopsida</taxon>
        <taxon>Poales</taxon>
        <taxon>Poaceae</taxon>
        <taxon>BOP clade</taxon>
        <taxon>Pooideae</taxon>
        <taxon>Triticodae</taxon>
        <taxon>Triticeae</taxon>
        <taxon>Triticinae</taxon>
        <taxon>Aegilops</taxon>
    </lineage>
</organism>
<dbReference type="EnsemblPlants" id="EMT33546">
    <property type="protein sequence ID" value="EMT33546"/>
    <property type="gene ID" value="F775_04090"/>
</dbReference>
<name>N1R525_AEGTA</name>
<dbReference type="Gene3D" id="2.60.40.790">
    <property type="match status" value="1"/>
</dbReference>
<evidence type="ECO:0000256" key="1">
    <source>
        <dbReference type="PROSITE-ProRule" id="PRU00285"/>
    </source>
</evidence>
<dbReference type="InterPro" id="IPR008978">
    <property type="entry name" value="HSP20-like_chaperone"/>
</dbReference>
<accession>N1R525</accession>
<comment type="similarity">
    <text evidence="1 2">Belongs to the small heat shock protein (HSP20) family.</text>
</comment>
<dbReference type="AlphaFoldDB" id="N1R525"/>
<dbReference type="ExpressionAtlas" id="N1R525">
    <property type="expression patterns" value="baseline"/>
</dbReference>
<reference evidence="3" key="1">
    <citation type="submission" date="2015-06" db="UniProtKB">
        <authorList>
            <consortium name="EnsemblPlants"/>
        </authorList>
    </citation>
    <scope>IDENTIFICATION</scope>
</reference>
<dbReference type="SUPFAM" id="SSF49764">
    <property type="entry name" value="HSP20-like chaperones"/>
    <property type="match status" value="1"/>
</dbReference>
<dbReference type="PANTHER" id="PTHR46991">
    <property type="entry name" value="23.5 KDA HEAT SHOCK PROTEIN, MITOCHONDRIAL"/>
    <property type="match status" value="1"/>
</dbReference>
<dbReference type="PROSITE" id="PS01031">
    <property type="entry name" value="SHSP"/>
    <property type="match status" value="1"/>
</dbReference>
<dbReference type="CDD" id="cd06464">
    <property type="entry name" value="ACD_sHsps-like"/>
    <property type="match status" value="1"/>
</dbReference>
<dbReference type="PANTHER" id="PTHR46991:SF36">
    <property type="entry name" value="26.2 KDA HEAT SHOCK PROTEIN, MITOCHONDRIAL"/>
    <property type="match status" value="1"/>
</dbReference>
<proteinExistence type="inferred from homology"/>
<evidence type="ECO:0000256" key="2">
    <source>
        <dbReference type="RuleBase" id="RU003616"/>
    </source>
</evidence>